<sequence length="112" mass="11605">MSVASPCIGICELDASGRYCTGCLRTCAEIAGWPTASDAQKLAVLERLQVLRTPGEIRQLACSQCGQAFQCGTGGKLGGCWCADLPPLLAAPADNQSGDCLCPRCLQQLAAS</sequence>
<dbReference type="PANTHER" id="PTHR35175">
    <property type="entry name" value="DUF1289 DOMAIN-CONTAINING PROTEIN"/>
    <property type="match status" value="1"/>
</dbReference>
<name>A0ABV7TWC2_9NEIS</name>
<evidence type="ECO:0000313" key="1">
    <source>
        <dbReference type="EMBL" id="MFC3627052.1"/>
    </source>
</evidence>
<dbReference type="EMBL" id="JBHRYH010000040">
    <property type="protein sequence ID" value="MFC3627052.1"/>
    <property type="molecule type" value="Genomic_DNA"/>
</dbReference>
<dbReference type="InterPro" id="IPR010710">
    <property type="entry name" value="DUF1289"/>
</dbReference>
<dbReference type="Pfam" id="PF14375">
    <property type="entry name" value="Cys_rich_CWC"/>
    <property type="match status" value="1"/>
</dbReference>
<evidence type="ECO:0000313" key="2">
    <source>
        <dbReference type="Proteomes" id="UP001595636"/>
    </source>
</evidence>
<organism evidence="1 2">
    <name type="scientific">Vogesella amnigena</name>
    <dbReference type="NCBI Taxonomy" id="1507449"/>
    <lineage>
        <taxon>Bacteria</taxon>
        <taxon>Pseudomonadati</taxon>
        <taxon>Pseudomonadota</taxon>
        <taxon>Betaproteobacteria</taxon>
        <taxon>Neisseriales</taxon>
        <taxon>Chromobacteriaceae</taxon>
        <taxon>Vogesella</taxon>
    </lineage>
</organism>
<dbReference type="RefSeq" id="WP_390280301.1">
    <property type="nucleotide sequence ID" value="NZ_JBHRYH010000040.1"/>
</dbReference>
<reference evidence="2" key="1">
    <citation type="journal article" date="2019" name="Int. J. Syst. Evol. Microbiol.">
        <title>The Global Catalogue of Microorganisms (GCM) 10K type strain sequencing project: providing services to taxonomists for standard genome sequencing and annotation.</title>
        <authorList>
            <consortium name="The Broad Institute Genomics Platform"/>
            <consortium name="The Broad Institute Genome Sequencing Center for Infectious Disease"/>
            <person name="Wu L."/>
            <person name="Ma J."/>
        </authorList>
    </citation>
    <scope>NUCLEOTIDE SEQUENCE [LARGE SCALE GENOMIC DNA]</scope>
    <source>
        <strain evidence="2">KCTC 42195</strain>
    </source>
</reference>
<dbReference type="PANTHER" id="PTHR35175:SF2">
    <property type="entry name" value="DUF1289 DOMAIN-CONTAINING PROTEIN"/>
    <property type="match status" value="1"/>
</dbReference>
<gene>
    <name evidence="1" type="ORF">ACFOKJ_13115</name>
</gene>
<dbReference type="InterPro" id="IPR032720">
    <property type="entry name" value="Cys_rich_CWC"/>
</dbReference>
<comment type="caution">
    <text evidence="1">The sequence shown here is derived from an EMBL/GenBank/DDBJ whole genome shotgun (WGS) entry which is preliminary data.</text>
</comment>
<accession>A0ABV7TWC2</accession>
<dbReference type="Proteomes" id="UP001595636">
    <property type="component" value="Unassembled WGS sequence"/>
</dbReference>
<protein>
    <submittedName>
        <fullName evidence="1">Cysteine-rich CWC family protein</fullName>
    </submittedName>
</protein>
<keyword evidence="2" id="KW-1185">Reference proteome</keyword>
<dbReference type="Pfam" id="PF06945">
    <property type="entry name" value="DUF1289"/>
    <property type="match status" value="1"/>
</dbReference>
<proteinExistence type="predicted"/>